<keyword evidence="2" id="KW-0813">Transport</keyword>
<evidence type="ECO:0000256" key="4">
    <source>
        <dbReference type="ARBA" id="ARBA00022840"/>
    </source>
</evidence>
<proteinExistence type="inferred from homology"/>
<dbReference type="InterPro" id="IPR050763">
    <property type="entry name" value="ABC_transporter_ATP-binding"/>
</dbReference>
<dbReference type="CDD" id="cd03230">
    <property type="entry name" value="ABC_DR_subfamily_A"/>
    <property type="match status" value="1"/>
</dbReference>
<dbReference type="EMBL" id="AMCI01006582">
    <property type="protein sequence ID" value="EJW94081.1"/>
    <property type="molecule type" value="Genomic_DNA"/>
</dbReference>
<evidence type="ECO:0000256" key="3">
    <source>
        <dbReference type="ARBA" id="ARBA00022741"/>
    </source>
</evidence>
<dbReference type="InterPro" id="IPR027417">
    <property type="entry name" value="P-loop_NTPase"/>
</dbReference>
<dbReference type="GO" id="GO:0005524">
    <property type="term" value="F:ATP binding"/>
    <property type="evidence" value="ECO:0007669"/>
    <property type="project" value="UniProtKB-KW"/>
</dbReference>
<keyword evidence="3" id="KW-0547">Nucleotide-binding</keyword>
<comment type="similarity">
    <text evidence="1">Belongs to the ABC transporter superfamily.</text>
</comment>
<evidence type="ECO:0000256" key="1">
    <source>
        <dbReference type="ARBA" id="ARBA00005417"/>
    </source>
</evidence>
<protein>
    <submittedName>
        <fullName evidence="6">ABC transporter, ATP binding/permease protein</fullName>
    </submittedName>
</protein>
<sequence>MEFAIQTDSLVKRYGSVVAANGVTVNVREGEIYGLIGPDGAGKTTVFRILTTLMLPDSGSAKVCGMDIRKDYYYIRKIIGYMPGTFSLYQDLTVEENLEFFAAVFGVDISESYGTIREIYSQIEPFRKRRAGKLSGGMKQKLALCCALIHRP</sequence>
<dbReference type="Pfam" id="PF00005">
    <property type="entry name" value="ABC_tran"/>
    <property type="match status" value="1"/>
</dbReference>
<dbReference type="PANTHER" id="PTHR42711">
    <property type="entry name" value="ABC TRANSPORTER ATP-BINDING PROTEIN"/>
    <property type="match status" value="1"/>
</dbReference>
<gene>
    <name evidence="6" type="ORF">EVA_17812</name>
</gene>
<organism evidence="6">
    <name type="scientific">gut metagenome</name>
    <dbReference type="NCBI Taxonomy" id="749906"/>
    <lineage>
        <taxon>unclassified sequences</taxon>
        <taxon>metagenomes</taxon>
        <taxon>organismal metagenomes</taxon>
    </lineage>
</organism>
<dbReference type="PANTHER" id="PTHR42711:SF5">
    <property type="entry name" value="ABC TRANSPORTER ATP-BINDING PROTEIN NATA"/>
    <property type="match status" value="1"/>
</dbReference>
<name>J9FGR3_9ZZZZ</name>
<reference evidence="6" key="1">
    <citation type="journal article" date="2012" name="PLoS ONE">
        <title>Gene sets for utilization of primary and secondary nutrition supplies in the distal gut of endangered iberian lynx.</title>
        <authorList>
            <person name="Alcaide M."/>
            <person name="Messina E."/>
            <person name="Richter M."/>
            <person name="Bargiela R."/>
            <person name="Peplies J."/>
            <person name="Huws S.A."/>
            <person name="Newbold C.J."/>
            <person name="Golyshin P.N."/>
            <person name="Simon M.A."/>
            <person name="Lopez G."/>
            <person name="Yakimov M.M."/>
            <person name="Ferrer M."/>
        </authorList>
    </citation>
    <scope>NUCLEOTIDE SEQUENCE</scope>
</reference>
<evidence type="ECO:0000259" key="5">
    <source>
        <dbReference type="Pfam" id="PF00005"/>
    </source>
</evidence>
<feature type="domain" description="ABC transporter" evidence="5">
    <location>
        <begin position="21"/>
        <end position="152"/>
    </location>
</feature>
<evidence type="ECO:0000256" key="2">
    <source>
        <dbReference type="ARBA" id="ARBA00022448"/>
    </source>
</evidence>
<dbReference type="InterPro" id="IPR003439">
    <property type="entry name" value="ABC_transporter-like_ATP-bd"/>
</dbReference>
<feature type="non-terminal residue" evidence="6">
    <location>
        <position position="152"/>
    </location>
</feature>
<evidence type="ECO:0000313" key="6">
    <source>
        <dbReference type="EMBL" id="EJW94081.1"/>
    </source>
</evidence>
<dbReference type="GO" id="GO:0016887">
    <property type="term" value="F:ATP hydrolysis activity"/>
    <property type="evidence" value="ECO:0007669"/>
    <property type="project" value="InterPro"/>
</dbReference>
<dbReference type="Gene3D" id="3.40.50.300">
    <property type="entry name" value="P-loop containing nucleotide triphosphate hydrolases"/>
    <property type="match status" value="1"/>
</dbReference>
<dbReference type="AlphaFoldDB" id="J9FGR3"/>
<comment type="caution">
    <text evidence="6">The sequence shown here is derived from an EMBL/GenBank/DDBJ whole genome shotgun (WGS) entry which is preliminary data.</text>
</comment>
<accession>J9FGR3</accession>
<keyword evidence="4" id="KW-0067">ATP-binding</keyword>
<dbReference type="SUPFAM" id="SSF52540">
    <property type="entry name" value="P-loop containing nucleoside triphosphate hydrolases"/>
    <property type="match status" value="1"/>
</dbReference>